<protein>
    <submittedName>
        <fullName evidence="2">Uncharacterized protein</fullName>
    </submittedName>
</protein>
<sequence length="107" mass="12058">MRIPHVRFSVRIMLVAVAIVGIFSAIGAKMKRDSEARLRYLVFNATLQAETEMGDLSAFDVTYQWTGDYCAQVIFRPKEGKKKEGRSYQVDSCCCGMKMKVKSSPLP</sequence>
<name>A0AAU7CJY9_9BACT</name>
<gene>
    <name evidence="2" type="ORF">V5E97_05135</name>
</gene>
<keyword evidence="1" id="KW-0812">Transmembrane</keyword>
<dbReference type="EMBL" id="CP155447">
    <property type="protein sequence ID" value="XBH05403.1"/>
    <property type="molecule type" value="Genomic_DNA"/>
</dbReference>
<feature type="transmembrane region" description="Helical" evidence="1">
    <location>
        <begin position="12"/>
        <end position="30"/>
    </location>
</feature>
<keyword evidence="1" id="KW-1133">Transmembrane helix</keyword>
<organism evidence="2">
    <name type="scientific">Singulisphaera sp. Ch08</name>
    <dbReference type="NCBI Taxonomy" id="3120278"/>
    <lineage>
        <taxon>Bacteria</taxon>
        <taxon>Pseudomonadati</taxon>
        <taxon>Planctomycetota</taxon>
        <taxon>Planctomycetia</taxon>
        <taxon>Isosphaerales</taxon>
        <taxon>Isosphaeraceae</taxon>
        <taxon>Singulisphaera</taxon>
    </lineage>
</organism>
<dbReference type="RefSeq" id="WP_406698219.1">
    <property type="nucleotide sequence ID" value="NZ_CP155447.1"/>
</dbReference>
<evidence type="ECO:0000256" key="1">
    <source>
        <dbReference type="SAM" id="Phobius"/>
    </source>
</evidence>
<dbReference type="AlphaFoldDB" id="A0AAU7CJY9"/>
<reference evidence="2" key="1">
    <citation type="submission" date="2024-05" db="EMBL/GenBank/DDBJ databases">
        <title>Planctomycetes of the genus Singulisphaera possess chitinolytic capabilities.</title>
        <authorList>
            <person name="Ivanova A."/>
        </authorList>
    </citation>
    <scope>NUCLEOTIDE SEQUENCE</scope>
    <source>
        <strain evidence="2">Ch08T</strain>
    </source>
</reference>
<evidence type="ECO:0000313" key="2">
    <source>
        <dbReference type="EMBL" id="XBH05403.1"/>
    </source>
</evidence>
<proteinExistence type="predicted"/>
<keyword evidence="1" id="KW-0472">Membrane</keyword>
<accession>A0AAU7CJY9</accession>